<dbReference type="GO" id="GO:0003676">
    <property type="term" value="F:nucleic acid binding"/>
    <property type="evidence" value="ECO:0007669"/>
    <property type="project" value="InterPro"/>
</dbReference>
<dbReference type="Gramene" id="Ma10_t25420.1">
    <property type="protein sequence ID" value="Ma10_p25420.1"/>
    <property type="gene ID" value="Ma10_g25420"/>
</dbReference>
<keyword evidence="7" id="KW-0378">Hydrolase</keyword>
<keyword evidence="5" id="KW-0479">Metal-binding</keyword>
<evidence type="ECO:0000313" key="13">
    <source>
        <dbReference type="Proteomes" id="UP000012960"/>
    </source>
</evidence>
<name>A0A804L087_MUSAM</name>
<keyword evidence="8" id="KW-1015">Disulfide bond</keyword>
<dbReference type="GO" id="GO:0046872">
    <property type="term" value="F:metal ion binding"/>
    <property type="evidence" value="ECO:0007669"/>
    <property type="project" value="UniProtKB-KW"/>
</dbReference>
<feature type="compositionally biased region" description="Polar residues" evidence="10">
    <location>
        <begin position="189"/>
        <end position="203"/>
    </location>
</feature>
<keyword evidence="11" id="KW-0732">Signal</keyword>
<dbReference type="PANTHER" id="PTHR33146">
    <property type="entry name" value="ENDONUCLEASE 4"/>
    <property type="match status" value="1"/>
</dbReference>
<feature type="compositionally biased region" description="Polar residues" evidence="10">
    <location>
        <begin position="161"/>
        <end position="182"/>
    </location>
</feature>
<keyword evidence="9" id="KW-0325">Glycoprotein</keyword>
<reference evidence="12" key="1">
    <citation type="submission" date="2021-05" db="UniProtKB">
        <authorList>
            <consortium name="EnsemblPlants"/>
        </authorList>
    </citation>
    <scope>IDENTIFICATION</scope>
    <source>
        <strain evidence="12">subsp. malaccensis</strain>
    </source>
</reference>
<feature type="region of interest" description="Disordered" evidence="10">
    <location>
        <begin position="157"/>
        <end position="225"/>
    </location>
</feature>
<evidence type="ECO:0000256" key="5">
    <source>
        <dbReference type="ARBA" id="ARBA00022723"/>
    </source>
</evidence>
<dbReference type="Pfam" id="PF02265">
    <property type="entry name" value="S1-P1_nuclease"/>
    <property type="match status" value="1"/>
</dbReference>
<evidence type="ECO:0000256" key="11">
    <source>
        <dbReference type="SAM" id="SignalP"/>
    </source>
</evidence>
<feature type="signal peptide" evidence="11">
    <location>
        <begin position="1"/>
        <end position="24"/>
    </location>
</feature>
<dbReference type="Proteomes" id="UP000012960">
    <property type="component" value="Unplaced"/>
</dbReference>
<dbReference type="InterPro" id="IPR003154">
    <property type="entry name" value="S1/P1nuclease"/>
</dbReference>
<dbReference type="GO" id="GO:0006308">
    <property type="term" value="P:DNA catabolic process"/>
    <property type="evidence" value="ECO:0007669"/>
    <property type="project" value="InterPro"/>
</dbReference>
<dbReference type="CDD" id="cd11010">
    <property type="entry name" value="S1-P1_nuclease"/>
    <property type="match status" value="1"/>
</dbReference>
<dbReference type="SUPFAM" id="SSF48537">
    <property type="entry name" value="Phospholipase C/P1 nuclease"/>
    <property type="match status" value="1"/>
</dbReference>
<dbReference type="GO" id="GO:0004521">
    <property type="term" value="F:RNA endonuclease activity"/>
    <property type="evidence" value="ECO:0007669"/>
    <property type="project" value="UniProtKB-ARBA"/>
</dbReference>
<protein>
    <recommendedName>
        <fullName evidence="3">Aspergillus nuclease S1</fullName>
        <ecNumber evidence="3">3.1.30.1</ecNumber>
    </recommendedName>
</protein>
<comment type="catalytic activity">
    <reaction evidence="1">
        <text>Endonucleolytic cleavage to 5'-phosphomononucleotide and 5'-phosphooligonucleotide end-products.</text>
        <dbReference type="EC" id="3.1.30.1"/>
    </reaction>
</comment>
<dbReference type="PANTHER" id="PTHR33146:SF27">
    <property type="entry name" value="ENDONUCLEASE 2"/>
    <property type="match status" value="1"/>
</dbReference>
<sequence length="257" mass="28738">MGFKFYAPASLFLLLLSLPAFAYGWGVDGHAIICQIAQDRLSDPAAAAVEDLLPNYAKNNLSRLCSWADRVKFRYRWSSPLHYIDTPDGLCTYDYDRDCKDEDGVKGRCVSGGITNYTNQLLDYGNSSSESQYNLTEALLFLAHLMGDVHQVLPQTEEETPLTSAGTEGNQCSTMSGMTISLRQRKSDSTTTTWRSSLKPSNKTSRESGQIKLRNGRNAATTKSHVQTYTHLRASRQHVIGHTRMSRTIHSWKMTIS</sequence>
<keyword evidence="4" id="KW-0540">Nuclease</keyword>
<proteinExistence type="inferred from homology"/>
<dbReference type="InterPro" id="IPR008947">
    <property type="entry name" value="PLipase_C/P1_nuclease_dom_sf"/>
</dbReference>
<dbReference type="AlphaFoldDB" id="A0A804L087"/>
<dbReference type="EC" id="3.1.30.1" evidence="3"/>
<dbReference type="OrthoDB" id="441446at2759"/>
<comment type="similarity">
    <text evidence="2">Belongs to the nuclease type I family.</text>
</comment>
<feature type="chain" id="PRO_5032279842" description="Aspergillus nuclease S1" evidence="11">
    <location>
        <begin position="25"/>
        <end position="257"/>
    </location>
</feature>
<evidence type="ECO:0000256" key="10">
    <source>
        <dbReference type="SAM" id="MobiDB-lite"/>
    </source>
</evidence>
<evidence type="ECO:0000256" key="3">
    <source>
        <dbReference type="ARBA" id="ARBA00012562"/>
    </source>
</evidence>
<evidence type="ECO:0000256" key="2">
    <source>
        <dbReference type="ARBA" id="ARBA00009547"/>
    </source>
</evidence>
<evidence type="ECO:0000313" key="12">
    <source>
        <dbReference type="EnsemblPlants" id="Ma10_p25420.1"/>
    </source>
</evidence>
<evidence type="ECO:0000256" key="1">
    <source>
        <dbReference type="ARBA" id="ARBA00000245"/>
    </source>
</evidence>
<evidence type="ECO:0000256" key="8">
    <source>
        <dbReference type="ARBA" id="ARBA00023157"/>
    </source>
</evidence>
<organism evidence="12 13">
    <name type="scientific">Musa acuminata subsp. malaccensis</name>
    <name type="common">Wild banana</name>
    <name type="synonym">Musa malaccensis</name>
    <dbReference type="NCBI Taxonomy" id="214687"/>
    <lineage>
        <taxon>Eukaryota</taxon>
        <taxon>Viridiplantae</taxon>
        <taxon>Streptophyta</taxon>
        <taxon>Embryophyta</taxon>
        <taxon>Tracheophyta</taxon>
        <taxon>Spermatophyta</taxon>
        <taxon>Magnoliopsida</taxon>
        <taxon>Liliopsida</taxon>
        <taxon>Zingiberales</taxon>
        <taxon>Musaceae</taxon>
        <taxon>Musa</taxon>
    </lineage>
</organism>
<evidence type="ECO:0000256" key="9">
    <source>
        <dbReference type="ARBA" id="ARBA00023180"/>
    </source>
</evidence>
<evidence type="ECO:0000256" key="6">
    <source>
        <dbReference type="ARBA" id="ARBA00022759"/>
    </source>
</evidence>
<dbReference type="EnsemblPlants" id="Ma10_t25420.1">
    <property type="protein sequence ID" value="Ma10_p25420.1"/>
    <property type="gene ID" value="Ma10_g25420"/>
</dbReference>
<accession>A0A804L087</accession>
<evidence type="ECO:0000256" key="7">
    <source>
        <dbReference type="ARBA" id="ARBA00022801"/>
    </source>
</evidence>
<keyword evidence="13" id="KW-1185">Reference proteome</keyword>
<evidence type="ECO:0000256" key="4">
    <source>
        <dbReference type="ARBA" id="ARBA00022722"/>
    </source>
</evidence>
<dbReference type="GO" id="GO:0000014">
    <property type="term" value="F:single-stranded DNA endodeoxyribonuclease activity"/>
    <property type="evidence" value="ECO:0007669"/>
    <property type="project" value="UniProtKB-ARBA"/>
</dbReference>
<keyword evidence="6" id="KW-0255">Endonuclease</keyword>
<dbReference type="Gene3D" id="1.10.575.10">
    <property type="entry name" value="P1 Nuclease"/>
    <property type="match status" value="1"/>
</dbReference>